<keyword evidence="4" id="KW-0325">Glycoprotein</keyword>
<keyword evidence="5" id="KW-0479">Metal-binding</keyword>
<dbReference type="GO" id="GO:0005975">
    <property type="term" value="P:carbohydrate metabolic process"/>
    <property type="evidence" value="ECO:0007669"/>
    <property type="project" value="InterPro"/>
</dbReference>
<dbReference type="InterPro" id="IPR002509">
    <property type="entry name" value="NODB_dom"/>
</dbReference>
<evidence type="ECO:0000259" key="13">
    <source>
        <dbReference type="PROSITE" id="PS51677"/>
    </source>
</evidence>
<evidence type="ECO:0000256" key="11">
    <source>
        <dbReference type="ARBA" id="ARBA00023316"/>
    </source>
</evidence>
<evidence type="ECO:0000256" key="3">
    <source>
        <dbReference type="ARBA" id="ARBA00022475"/>
    </source>
</evidence>
<protein>
    <submittedName>
        <fullName evidence="14">Carbohydrate esterase family 4 protein</fullName>
    </submittedName>
</protein>
<dbReference type="Pfam" id="PF01522">
    <property type="entry name" value="Polysacc_deac_1"/>
    <property type="match status" value="1"/>
</dbReference>
<comment type="subcellular location">
    <subcellularLocation>
        <location evidence="2">Cell membrane</location>
        <topology evidence="2">Lipid-anchor</topology>
        <topology evidence="2">GPI-anchor</topology>
    </subcellularLocation>
</comment>
<dbReference type="GO" id="GO:0071555">
    <property type="term" value="P:cell wall organization"/>
    <property type="evidence" value="ECO:0007669"/>
    <property type="project" value="UniProtKB-KW"/>
</dbReference>
<dbReference type="PROSITE" id="PS51677">
    <property type="entry name" value="NODB"/>
    <property type="match status" value="1"/>
</dbReference>
<evidence type="ECO:0000256" key="6">
    <source>
        <dbReference type="ARBA" id="ARBA00022729"/>
    </source>
</evidence>
<gene>
    <name evidence="14" type="ORF">BD626DRAFT_275174</name>
</gene>
<name>A0A550CFY1_9AGAR</name>
<evidence type="ECO:0000256" key="5">
    <source>
        <dbReference type="ARBA" id="ARBA00022723"/>
    </source>
</evidence>
<dbReference type="CDD" id="cd10951">
    <property type="entry name" value="CE4_ClCDA_like"/>
    <property type="match status" value="1"/>
</dbReference>
<keyword evidence="11" id="KW-0961">Cell wall biogenesis/degradation</keyword>
<dbReference type="EMBL" id="VDMD01000009">
    <property type="protein sequence ID" value="TRM63674.1"/>
    <property type="molecule type" value="Genomic_DNA"/>
</dbReference>
<dbReference type="GO" id="GO:0046872">
    <property type="term" value="F:metal ion binding"/>
    <property type="evidence" value="ECO:0007669"/>
    <property type="project" value="UniProtKB-KW"/>
</dbReference>
<dbReference type="GO" id="GO:0016810">
    <property type="term" value="F:hydrolase activity, acting on carbon-nitrogen (but not peptide) bonds"/>
    <property type="evidence" value="ECO:0007669"/>
    <property type="project" value="InterPro"/>
</dbReference>
<reference evidence="14 15" key="1">
    <citation type="journal article" date="2019" name="New Phytol.">
        <title>Comparative genomics reveals unique wood-decay strategies and fruiting body development in the Schizophyllaceae.</title>
        <authorList>
            <person name="Almasi E."/>
            <person name="Sahu N."/>
            <person name="Krizsan K."/>
            <person name="Balint B."/>
            <person name="Kovacs G.M."/>
            <person name="Kiss B."/>
            <person name="Cseklye J."/>
            <person name="Drula E."/>
            <person name="Henrissat B."/>
            <person name="Nagy I."/>
            <person name="Chovatia M."/>
            <person name="Adam C."/>
            <person name="LaButti K."/>
            <person name="Lipzen A."/>
            <person name="Riley R."/>
            <person name="Grigoriev I.V."/>
            <person name="Nagy L.G."/>
        </authorList>
    </citation>
    <scope>NUCLEOTIDE SEQUENCE [LARGE SCALE GENOMIC DNA]</scope>
    <source>
        <strain evidence="14 15">NL-1724</strain>
    </source>
</reference>
<evidence type="ECO:0000256" key="7">
    <source>
        <dbReference type="ARBA" id="ARBA00022801"/>
    </source>
</evidence>
<sequence length="246" mass="27235">MFTSAFVTLAVSALAVATPVKRAPAGAIYQCTEPNTAALTFDDGPWEYIYDISGKLLEKGAKGTFFMNGNNWGCIYDEDAAARVKYAYDAGHQIASHTWTHPHLNDLSWDQVHDEMWRVESAVQKITGAVPAFMRPPYGEFNDQVLEVAEQRGQKVIVWDFDSGDSVGVSEEDSKKRYDDTVASHPDTILALNHEIYSSTAYDVLPYAIDLLQGAGYKLVTVAECLGMEPYQSTGQPSERDDSWTC</sequence>
<keyword evidence="9" id="KW-0119">Carbohydrate metabolism</keyword>
<keyword evidence="10" id="KW-0449">Lipoprotein</keyword>
<dbReference type="SUPFAM" id="SSF88713">
    <property type="entry name" value="Glycoside hydrolase/deacetylase"/>
    <property type="match status" value="1"/>
</dbReference>
<dbReference type="InterPro" id="IPR011330">
    <property type="entry name" value="Glyco_hydro/deAcase_b/a-brl"/>
</dbReference>
<dbReference type="STRING" id="97359.A0A550CFY1"/>
<dbReference type="GO" id="GO:0098552">
    <property type="term" value="C:side of membrane"/>
    <property type="evidence" value="ECO:0007669"/>
    <property type="project" value="UniProtKB-KW"/>
</dbReference>
<comment type="cofactor">
    <cofactor evidence="1">
        <name>Co(2+)</name>
        <dbReference type="ChEBI" id="CHEBI:48828"/>
    </cofactor>
</comment>
<evidence type="ECO:0000256" key="12">
    <source>
        <dbReference type="SAM" id="SignalP"/>
    </source>
</evidence>
<keyword evidence="4" id="KW-0336">GPI-anchor</keyword>
<keyword evidence="8" id="KW-0472">Membrane</keyword>
<evidence type="ECO:0000256" key="8">
    <source>
        <dbReference type="ARBA" id="ARBA00023136"/>
    </source>
</evidence>
<dbReference type="AlphaFoldDB" id="A0A550CFY1"/>
<evidence type="ECO:0000256" key="4">
    <source>
        <dbReference type="ARBA" id="ARBA00022622"/>
    </source>
</evidence>
<evidence type="ECO:0000313" key="14">
    <source>
        <dbReference type="EMBL" id="TRM63674.1"/>
    </source>
</evidence>
<dbReference type="Proteomes" id="UP000320762">
    <property type="component" value="Unassembled WGS sequence"/>
</dbReference>
<evidence type="ECO:0000313" key="15">
    <source>
        <dbReference type="Proteomes" id="UP000320762"/>
    </source>
</evidence>
<keyword evidence="6 12" id="KW-0732">Signal</keyword>
<dbReference type="PANTHER" id="PTHR46471:SF2">
    <property type="entry name" value="CHITIN DEACETYLASE-RELATED"/>
    <property type="match status" value="1"/>
</dbReference>
<dbReference type="Gene3D" id="3.20.20.370">
    <property type="entry name" value="Glycoside hydrolase/deacetylase"/>
    <property type="match status" value="1"/>
</dbReference>
<dbReference type="PANTHER" id="PTHR46471">
    <property type="entry name" value="CHITIN DEACETYLASE"/>
    <property type="match status" value="1"/>
</dbReference>
<feature type="signal peptide" evidence="12">
    <location>
        <begin position="1"/>
        <end position="17"/>
    </location>
</feature>
<feature type="domain" description="NodB homology" evidence="13">
    <location>
        <begin position="35"/>
        <end position="220"/>
    </location>
</feature>
<evidence type="ECO:0000256" key="9">
    <source>
        <dbReference type="ARBA" id="ARBA00023277"/>
    </source>
</evidence>
<evidence type="ECO:0000256" key="2">
    <source>
        <dbReference type="ARBA" id="ARBA00004609"/>
    </source>
</evidence>
<evidence type="ECO:0000256" key="10">
    <source>
        <dbReference type="ARBA" id="ARBA00023288"/>
    </source>
</evidence>
<keyword evidence="15" id="KW-1185">Reference proteome</keyword>
<keyword evidence="7" id="KW-0378">Hydrolase</keyword>
<organism evidence="14 15">
    <name type="scientific">Schizophyllum amplum</name>
    <dbReference type="NCBI Taxonomy" id="97359"/>
    <lineage>
        <taxon>Eukaryota</taxon>
        <taxon>Fungi</taxon>
        <taxon>Dikarya</taxon>
        <taxon>Basidiomycota</taxon>
        <taxon>Agaricomycotina</taxon>
        <taxon>Agaricomycetes</taxon>
        <taxon>Agaricomycetidae</taxon>
        <taxon>Agaricales</taxon>
        <taxon>Schizophyllaceae</taxon>
        <taxon>Schizophyllum</taxon>
    </lineage>
</organism>
<accession>A0A550CFY1</accession>
<dbReference type="GO" id="GO:0005886">
    <property type="term" value="C:plasma membrane"/>
    <property type="evidence" value="ECO:0007669"/>
    <property type="project" value="UniProtKB-SubCell"/>
</dbReference>
<proteinExistence type="predicted"/>
<feature type="chain" id="PRO_5022003377" evidence="12">
    <location>
        <begin position="18"/>
        <end position="246"/>
    </location>
</feature>
<evidence type="ECO:0000256" key="1">
    <source>
        <dbReference type="ARBA" id="ARBA00001941"/>
    </source>
</evidence>
<dbReference type="OrthoDB" id="2125469at2759"/>
<keyword evidence="3" id="KW-1003">Cell membrane</keyword>
<comment type="caution">
    <text evidence="14">The sequence shown here is derived from an EMBL/GenBank/DDBJ whole genome shotgun (WGS) entry which is preliminary data.</text>
</comment>